<proteinExistence type="predicted"/>
<sequence length="163" mass="17797">MKKIFFTLISPLVIVFVLGSCRGSGSDPEPQKTPEELAILDLTSGSSQVWTIAGGGSVTRDGRTETALFANFEFTLASSGSNKTYQTTNSNNLFDSNGTWTFEGGNFDRLRLSGTRPAAGRDITFTRTADNLILTFNVPMPSGRIEERVEAIAGNYIFTLKRR</sequence>
<dbReference type="RefSeq" id="WP_189582848.1">
    <property type="nucleotide sequence ID" value="NZ_BMYF01000015.1"/>
</dbReference>
<reference evidence="1" key="2">
    <citation type="submission" date="2020-09" db="EMBL/GenBank/DDBJ databases">
        <authorList>
            <person name="Sun Q."/>
            <person name="Kim S."/>
        </authorList>
    </citation>
    <scope>NUCLEOTIDE SEQUENCE</scope>
    <source>
        <strain evidence="1">KCTC 23224</strain>
    </source>
</reference>
<comment type="caution">
    <text evidence="1">The sequence shown here is derived from an EMBL/GenBank/DDBJ whole genome shotgun (WGS) entry which is preliminary data.</text>
</comment>
<name>A0A8J3CYY7_9BACT</name>
<dbReference type="PROSITE" id="PS51257">
    <property type="entry name" value="PROKAR_LIPOPROTEIN"/>
    <property type="match status" value="1"/>
</dbReference>
<organism evidence="1 2">
    <name type="scientific">Mongoliitalea lutea</name>
    <dbReference type="NCBI Taxonomy" id="849756"/>
    <lineage>
        <taxon>Bacteria</taxon>
        <taxon>Pseudomonadati</taxon>
        <taxon>Bacteroidota</taxon>
        <taxon>Cytophagia</taxon>
        <taxon>Cytophagales</taxon>
        <taxon>Cyclobacteriaceae</taxon>
        <taxon>Mongoliitalea</taxon>
    </lineage>
</organism>
<protein>
    <recommendedName>
        <fullName evidence="3">Lipocalin-like domain-containing protein</fullName>
    </recommendedName>
</protein>
<evidence type="ECO:0000313" key="2">
    <source>
        <dbReference type="Proteomes" id="UP000642809"/>
    </source>
</evidence>
<dbReference type="AlphaFoldDB" id="A0A8J3CYY7"/>
<reference evidence="1" key="1">
    <citation type="journal article" date="2014" name="Int. J. Syst. Evol. Microbiol.">
        <title>Complete genome sequence of Corynebacterium casei LMG S-19264T (=DSM 44701T), isolated from a smear-ripened cheese.</title>
        <authorList>
            <consortium name="US DOE Joint Genome Institute (JGI-PGF)"/>
            <person name="Walter F."/>
            <person name="Albersmeier A."/>
            <person name="Kalinowski J."/>
            <person name="Ruckert C."/>
        </authorList>
    </citation>
    <scope>NUCLEOTIDE SEQUENCE</scope>
    <source>
        <strain evidence="1">KCTC 23224</strain>
    </source>
</reference>
<dbReference type="EMBL" id="BMYF01000015">
    <property type="protein sequence ID" value="GHB42432.1"/>
    <property type="molecule type" value="Genomic_DNA"/>
</dbReference>
<keyword evidence="2" id="KW-1185">Reference proteome</keyword>
<accession>A0A8J3CYY7</accession>
<evidence type="ECO:0008006" key="3">
    <source>
        <dbReference type="Google" id="ProtNLM"/>
    </source>
</evidence>
<dbReference type="Proteomes" id="UP000642809">
    <property type="component" value="Unassembled WGS sequence"/>
</dbReference>
<evidence type="ECO:0000313" key="1">
    <source>
        <dbReference type="EMBL" id="GHB42432.1"/>
    </source>
</evidence>
<gene>
    <name evidence="1" type="ORF">GCM10008106_24260</name>
</gene>